<name>A0AAN6H4H1_9PEZI</name>
<feature type="region of interest" description="Disordered" evidence="1">
    <location>
        <begin position="264"/>
        <end position="302"/>
    </location>
</feature>
<evidence type="ECO:0000313" key="3">
    <source>
        <dbReference type="EMBL" id="KAK0952185.1"/>
    </source>
</evidence>
<dbReference type="InterPro" id="IPR055509">
    <property type="entry name" value="DUF7082"/>
</dbReference>
<dbReference type="PANTHER" id="PTHR39463">
    <property type="entry name" value="MEDUSA"/>
    <property type="match status" value="1"/>
</dbReference>
<proteinExistence type="predicted"/>
<feature type="region of interest" description="Disordered" evidence="1">
    <location>
        <begin position="606"/>
        <end position="633"/>
    </location>
</feature>
<dbReference type="AlphaFoldDB" id="A0AAN6H4H1"/>
<feature type="domain" description="DUF7082" evidence="2">
    <location>
        <begin position="445"/>
        <end position="598"/>
    </location>
</feature>
<dbReference type="Pfam" id="PF23305">
    <property type="entry name" value="DUF7082"/>
    <property type="match status" value="1"/>
</dbReference>
<dbReference type="Proteomes" id="UP001175353">
    <property type="component" value="Unassembled WGS sequence"/>
</dbReference>
<evidence type="ECO:0000313" key="4">
    <source>
        <dbReference type="Proteomes" id="UP001175353"/>
    </source>
</evidence>
<feature type="compositionally biased region" description="Polar residues" evidence="1">
    <location>
        <begin position="416"/>
        <end position="429"/>
    </location>
</feature>
<protein>
    <recommendedName>
        <fullName evidence="2">DUF7082 domain-containing protein</fullName>
    </recommendedName>
</protein>
<gene>
    <name evidence="3" type="ORF">LTR91_024546</name>
</gene>
<dbReference type="PANTHER" id="PTHR39463:SF1">
    <property type="entry name" value="MEDUSA"/>
    <property type="match status" value="1"/>
</dbReference>
<comment type="caution">
    <text evidence="3">The sequence shown here is derived from an EMBL/GenBank/DDBJ whole genome shotgun (WGS) entry which is preliminary data.</text>
</comment>
<dbReference type="GO" id="GO:0005634">
    <property type="term" value="C:nucleus"/>
    <property type="evidence" value="ECO:0007669"/>
    <property type="project" value="TreeGrafter"/>
</dbReference>
<evidence type="ECO:0000259" key="2">
    <source>
        <dbReference type="Pfam" id="PF23305"/>
    </source>
</evidence>
<sequence>MRHQERRDSKSFIIVDEDYGIPSAVIDNYRAGHDNGPLARLDPRSLLLSMSEYNKPPGYDDVYEYKPTTRSEHGLDYSSLGAQQTYTSQYVGTQAQVPAGLPRSTALSMVPPAQQYSGPHDPVYSQHPDQQYAQQPAYLETSPRQAPEIISFAPPAGYQGNRVTVYFRSIYDFESPPIQTFLMFGTHRCQSTLTKTAQQNDMYQYELTADAPPFSATSSPSPTPLRLLFDESLVQWSSPTLDVGNFTYLNTSLYNYLAASPETAEGASRKRKLSPQASPRRSPTKKPSFPQLPGPSRISAQPYANTLPANTQIPQFRRPSLPEAYLQQRRVSSEYHPTYSTPAYSAPLPTTQQYYGGQLVGQTTPRLQPPPSPSWAYQHGGLPISRSPSTAAISVGGRNPHLRPSPGGGSNPPLVRTSTLQQSPTTPASTIPTFNPYAIYPSNAKANLAIEGELTSMADSWSTAEWEARRRLVQFSRSQTGSVITAKFEAVTPEARAPNSICVSCIWWTEKNECYVTSVDTIQLLEALVAVRFTVEEKNRIRRNLEGFRPATVSKAKADSEEFFKVIMGFPNPKPRNIEKDVKVFPWRILATALKKIIGKYASRSRSSAPGALHTPGAGPSYTATRGSDASVGYDTAQAQQYQRATIGASPRSTSSSATSHAYAPAHTLVTTNAYSPHATGSIASSSAGLGIGPSVGHGQLPLPPDLRLAVPGAVAGAGHQTTSWHQPSAHYADMSMSTQQQNRDAWEYNTYISHSPATGLPGSAPSYGYQQQPMRLPSFSAQPTMSTEARFVPLHDYEDPGQPTTTA</sequence>
<accession>A0AAN6H4H1</accession>
<keyword evidence="4" id="KW-1185">Reference proteome</keyword>
<evidence type="ECO:0000256" key="1">
    <source>
        <dbReference type="SAM" id="MobiDB-lite"/>
    </source>
</evidence>
<feature type="region of interest" description="Disordered" evidence="1">
    <location>
        <begin position="397"/>
        <end position="429"/>
    </location>
</feature>
<reference evidence="3" key="1">
    <citation type="submission" date="2023-06" db="EMBL/GenBank/DDBJ databases">
        <title>Black Yeasts Isolated from many extreme environments.</title>
        <authorList>
            <person name="Coleine C."/>
            <person name="Stajich J.E."/>
            <person name="Selbmann L."/>
        </authorList>
    </citation>
    <scope>NUCLEOTIDE SEQUENCE</scope>
    <source>
        <strain evidence="3">CCFEE 5200</strain>
    </source>
</reference>
<organism evidence="3 4">
    <name type="scientific">Friedmanniomyces endolithicus</name>
    <dbReference type="NCBI Taxonomy" id="329885"/>
    <lineage>
        <taxon>Eukaryota</taxon>
        <taxon>Fungi</taxon>
        <taxon>Dikarya</taxon>
        <taxon>Ascomycota</taxon>
        <taxon>Pezizomycotina</taxon>
        <taxon>Dothideomycetes</taxon>
        <taxon>Dothideomycetidae</taxon>
        <taxon>Mycosphaerellales</taxon>
        <taxon>Teratosphaeriaceae</taxon>
        <taxon>Friedmanniomyces</taxon>
    </lineage>
</organism>
<dbReference type="EMBL" id="JAUJLE010000632">
    <property type="protein sequence ID" value="KAK0952185.1"/>
    <property type="molecule type" value="Genomic_DNA"/>
</dbReference>